<dbReference type="PANTHER" id="PTHR13018:SF5">
    <property type="entry name" value="RE44586P"/>
    <property type="match status" value="1"/>
</dbReference>
<dbReference type="InterPro" id="IPR045122">
    <property type="entry name" value="Csc1-like"/>
</dbReference>
<evidence type="ECO:0000259" key="9">
    <source>
        <dbReference type="Pfam" id="PF02714"/>
    </source>
</evidence>
<comment type="caution">
    <text evidence="12">The sequence shown here is derived from an EMBL/GenBank/DDBJ whole genome shotgun (WGS) entry which is preliminary data.</text>
</comment>
<dbReference type="Pfam" id="PF14703">
    <property type="entry name" value="PHM7_cyt"/>
    <property type="match status" value="1"/>
</dbReference>
<evidence type="ECO:0000256" key="2">
    <source>
        <dbReference type="ARBA" id="ARBA00007779"/>
    </source>
</evidence>
<evidence type="ECO:0000256" key="4">
    <source>
        <dbReference type="ARBA" id="ARBA00022692"/>
    </source>
</evidence>
<comment type="subcellular location">
    <subcellularLocation>
        <location evidence="1">Membrane</location>
        <topology evidence="1">Multi-pass membrane protein</topology>
    </subcellularLocation>
</comment>
<feature type="transmembrane region" description="Helical" evidence="8">
    <location>
        <begin position="475"/>
        <end position="494"/>
    </location>
</feature>
<feature type="transmembrane region" description="Helical" evidence="8">
    <location>
        <begin position="165"/>
        <end position="184"/>
    </location>
</feature>
<keyword evidence="5 8" id="KW-1133">Transmembrane helix</keyword>
<feature type="compositionally biased region" description="Basic and acidic residues" evidence="7">
    <location>
        <begin position="804"/>
        <end position="817"/>
    </location>
</feature>
<dbReference type="InterPro" id="IPR027815">
    <property type="entry name" value="CSC1/OSCA1-like_cyt"/>
</dbReference>
<dbReference type="InterPro" id="IPR032880">
    <property type="entry name" value="CSC1/OSCA1-like_N"/>
</dbReference>
<keyword evidence="6 8" id="KW-0472">Membrane</keyword>
<evidence type="ECO:0000256" key="8">
    <source>
        <dbReference type="SAM" id="Phobius"/>
    </source>
</evidence>
<accession>A0ABD1XRM1</accession>
<sequence>MAGSSDVLTSFAINGIVSVVLITLFSVFKNQPLNVRVYFSKWQLRGEKVGPMNKMPTVSPTGIRRYFNLDAKSYIHVMDWIKECLKMPEAELIDHGGLDSAVFLRLINLGLKIFIPLTVFGFIVLVPLNVTDNQLSIDMATKANFTYDALDTITIANIRLSSDRLWAHLVAAYLYTAWVGWLLFKEYSSIVALRFSFLASQIARPDQFSILCRCIPDDPDESIAAHVDHFFRVNHPDHYLLSQVVYDANDLAKKVKYRAKLQNKLTYTQGLIDKKISKTRPMTKTGFWGLWGEKVDQLDYYNDEIAKLTDKINAERTRVLSEDSAVMPAAFISFDTRWGAAVCSQTAQSKDSSVWLTEWAPEPRDVYWANLPIPYHRLNSRKLAMRTLVVVLIVFFFFPISFVQGFANLAQLERSLPFLTPIVERGLLRSFIQGVLSGLILKISLMVLPYVLLIMTKFEGHVSYSRIEMSSAAKYFAFMVVNVFLGNVLVGTIFEQLKTFIESPTTIPQTFGNTVPMKATFFITYTMVDGWTGCAVTLIRLIPLLLFHFRSTLMVRTTRDLDRATPIGDLELYIALPHLGLYFLLGLVYAVISPLILPFIVVFLGATYVVTRNQIINCNEAKYESGAAYWPYTFGYIIVALLIKHVTLIGLMALKEAKSSTPFLLPLPICTIIFYFYCKNRFEHAFRCYALEEAMAKDTIERARDPNLDVRSFVENAYIHPSLRTVVAGNVVESDSDDGADELLNRGLPPRNEPKPLVSAGSGANQLESPTKSPAKTPPKPLSRGSSGGMDVENQSENSVSRRRALEVSESRRKLLEGSEVNDIKPANAKAPPHVQSSSEAESLNSQRMLLHQIPKSTV</sequence>
<proteinExistence type="inferred from homology"/>
<evidence type="ECO:0000256" key="6">
    <source>
        <dbReference type="ARBA" id="ARBA00023136"/>
    </source>
</evidence>
<feature type="transmembrane region" description="Helical" evidence="8">
    <location>
        <begin position="632"/>
        <end position="654"/>
    </location>
</feature>
<dbReference type="EMBL" id="JBHFFA010000007">
    <property type="protein sequence ID" value="KAL2611597.1"/>
    <property type="molecule type" value="Genomic_DNA"/>
</dbReference>
<dbReference type="Pfam" id="PF13967">
    <property type="entry name" value="RSN1_TM"/>
    <property type="match status" value="1"/>
</dbReference>
<feature type="transmembrane region" description="Helical" evidence="8">
    <location>
        <begin position="660"/>
        <end position="678"/>
    </location>
</feature>
<feature type="transmembrane region" description="Helical" evidence="8">
    <location>
        <begin position="570"/>
        <end position="589"/>
    </location>
</feature>
<dbReference type="Proteomes" id="UP001605036">
    <property type="component" value="Unassembled WGS sequence"/>
</dbReference>
<reference evidence="12 13" key="1">
    <citation type="submission" date="2024-09" db="EMBL/GenBank/DDBJ databases">
        <title>Chromosome-scale assembly of Riccia fluitans.</title>
        <authorList>
            <person name="Paukszto L."/>
            <person name="Sawicki J."/>
            <person name="Karawczyk K."/>
            <person name="Piernik-Szablinska J."/>
            <person name="Szczecinska M."/>
            <person name="Mazdziarz M."/>
        </authorList>
    </citation>
    <scope>NUCLEOTIDE SEQUENCE [LARGE SCALE GENOMIC DNA]</scope>
    <source>
        <strain evidence="12">Rf_01</strain>
        <tissue evidence="12">Aerial parts of the thallus</tissue>
    </source>
</reference>
<evidence type="ECO:0000256" key="3">
    <source>
        <dbReference type="ARBA" id="ARBA00022448"/>
    </source>
</evidence>
<feature type="domain" description="CSC1/OSCA1-like cytosolic" evidence="11">
    <location>
        <begin position="207"/>
        <end position="370"/>
    </location>
</feature>
<dbReference type="GO" id="GO:0016020">
    <property type="term" value="C:membrane"/>
    <property type="evidence" value="ECO:0007669"/>
    <property type="project" value="UniProtKB-SubCell"/>
</dbReference>
<dbReference type="InterPro" id="IPR003864">
    <property type="entry name" value="CSC1/OSCA1-like_7TM"/>
</dbReference>
<feature type="transmembrane region" description="Helical" evidence="8">
    <location>
        <begin position="113"/>
        <end position="130"/>
    </location>
</feature>
<dbReference type="Pfam" id="PF02714">
    <property type="entry name" value="RSN1_7TM"/>
    <property type="match status" value="1"/>
</dbReference>
<protein>
    <submittedName>
        <fullName evidence="12">Uncharacterized protein</fullName>
    </submittedName>
</protein>
<keyword evidence="4 8" id="KW-0812">Transmembrane</keyword>
<feature type="transmembrane region" description="Helical" evidence="8">
    <location>
        <begin position="595"/>
        <end position="611"/>
    </location>
</feature>
<organism evidence="12 13">
    <name type="scientific">Riccia fluitans</name>
    <dbReference type="NCBI Taxonomy" id="41844"/>
    <lineage>
        <taxon>Eukaryota</taxon>
        <taxon>Viridiplantae</taxon>
        <taxon>Streptophyta</taxon>
        <taxon>Embryophyta</taxon>
        <taxon>Marchantiophyta</taxon>
        <taxon>Marchantiopsida</taxon>
        <taxon>Marchantiidae</taxon>
        <taxon>Marchantiales</taxon>
        <taxon>Ricciaceae</taxon>
        <taxon>Riccia</taxon>
    </lineage>
</organism>
<feature type="transmembrane region" description="Helical" evidence="8">
    <location>
        <begin position="530"/>
        <end position="549"/>
    </location>
</feature>
<comment type="similarity">
    <text evidence="2">Belongs to the CSC1 (TC 1.A.17) family.</text>
</comment>
<feature type="region of interest" description="Disordered" evidence="7">
    <location>
        <begin position="737"/>
        <end position="859"/>
    </location>
</feature>
<keyword evidence="3" id="KW-0813">Transport</keyword>
<dbReference type="PANTHER" id="PTHR13018">
    <property type="entry name" value="PROBABLE MEMBRANE PROTEIN DUF221-RELATED"/>
    <property type="match status" value="1"/>
</dbReference>
<feature type="domain" description="CSC1/OSCA1-like 7TM region" evidence="9">
    <location>
        <begin position="381"/>
        <end position="652"/>
    </location>
</feature>
<evidence type="ECO:0000313" key="12">
    <source>
        <dbReference type="EMBL" id="KAL2611597.1"/>
    </source>
</evidence>
<evidence type="ECO:0000259" key="10">
    <source>
        <dbReference type="Pfam" id="PF13967"/>
    </source>
</evidence>
<feature type="domain" description="CSC1/OSCA1-like N-terminal transmembrane" evidence="10">
    <location>
        <begin position="7"/>
        <end position="186"/>
    </location>
</feature>
<name>A0ABD1XRM1_9MARC</name>
<evidence type="ECO:0000256" key="5">
    <source>
        <dbReference type="ARBA" id="ARBA00022989"/>
    </source>
</evidence>
<keyword evidence="13" id="KW-1185">Reference proteome</keyword>
<evidence type="ECO:0000259" key="11">
    <source>
        <dbReference type="Pfam" id="PF14703"/>
    </source>
</evidence>
<evidence type="ECO:0000313" key="13">
    <source>
        <dbReference type="Proteomes" id="UP001605036"/>
    </source>
</evidence>
<gene>
    <name evidence="12" type="ORF">R1flu_023289</name>
</gene>
<feature type="transmembrane region" description="Helical" evidence="8">
    <location>
        <begin position="387"/>
        <end position="410"/>
    </location>
</feature>
<feature type="transmembrane region" description="Helical" evidence="8">
    <location>
        <begin position="6"/>
        <end position="28"/>
    </location>
</feature>
<feature type="compositionally biased region" description="Polar residues" evidence="7">
    <location>
        <begin position="835"/>
        <end position="848"/>
    </location>
</feature>
<evidence type="ECO:0000256" key="7">
    <source>
        <dbReference type="SAM" id="MobiDB-lite"/>
    </source>
</evidence>
<feature type="transmembrane region" description="Helical" evidence="8">
    <location>
        <begin position="430"/>
        <end position="454"/>
    </location>
</feature>
<dbReference type="AlphaFoldDB" id="A0ABD1XRM1"/>
<evidence type="ECO:0000256" key="1">
    <source>
        <dbReference type="ARBA" id="ARBA00004141"/>
    </source>
</evidence>